<sequence length="66" mass="7708">MEMMIGEVRQISWIIAFLGRSVVSEFCIFLGVTLADRRYYLLAHCLQHNNDQRERTAFPTADRTTD</sequence>
<accession>M0AR29</accession>
<comment type="caution">
    <text evidence="2">The sequence shown here is derived from an EMBL/GenBank/DDBJ whole genome shotgun (WGS) entry which is preliminary data.</text>
</comment>
<name>M0AR29_9EURY</name>
<keyword evidence="1" id="KW-0472">Membrane</keyword>
<dbReference type="STRING" id="1227492.C482_10142"/>
<gene>
    <name evidence="2" type="ORF">C482_10142</name>
</gene>
<evidence type="ECO:0000313" key="3">
    <source>
        <dbReference type="Proteomes" id="UP000011693"/>
    </source>
</evidence>
<reference evidence="2 3" key="1">
    <citation type="journal article" date="2014" name="PLoS Genet.">
        <title>Phylogenetically driven sequencing of extremely halophilic archaea reveals strategies for static and dynamic osmo-response.</title>
        <authorList>
            <person name="Becker E.A."/>
            <person name="Seitzer P.M."/>
            <person name="Tritt A."/>
            <person name="Larsen D."/>
            <person name="Krusor M."/>
            <person name="Yao A.I."/>
            <person name="Wu D."/>
            <person name="Madern D."/>
            <person name="Eisen J.A."/>
            <person name="Darling A.E."/>
            <person name="Facciotti M.T."/>
        </authorList>
    </citation>
    <scope>NUCLEOTIDE SEQUENCE [LARGE SCALE GENOMIC DNA]</scope>
    <source>
        <strain evidence="2 3">JCM 10990</strain>
    </source>
</reference>
<dbReference type="AlphaFoldDB" id="M0AR29"/>
<keyword evidence="1" id="KW-1133">Transmembrane helix</keyword>
<dbReference type="Proteomes" id="UP000011693">
    <property type="component" value="Unassembled WGS sequence"/>
</dbReference>
<proteinExistence type="predicted"/>
<keyword evidence="1" id="KW-0812">Transmembrane</keyword>
<evidence type="ECO:0000313" key="2">
    <source>
        <dbReference type="EMBL" id="ELY99838.1"/>
    </source>
</evidence>
<feature type="transmembrane region" description="Helical" evidence="1">
    <location>
        <begin position="12"/>
        <end position="34"/>
    </location>
</feature>
<evidence type="ECO:0000256" key="1">
    <source>
        <dbReference type="SAM" id="Phobius"/>
    </source>
</evidence>
<organism evidence="2 3">
    <name type="scientific">Natrialba chahannaoensis JCM 10990</name>
    <dbReference type="NCBI Taxonomy" id="1227492"/>
    <lineage>
        <taxon>Archaea</taxon>
        <taxon>Methanobacteriati</taxon>
        <taxon>Methanobacteriota</taxon>
        <taxon>Stenosarchaea group</taxon>
        <taxon>Halobacteria</taxon>
        <taxon>Halobacteriales</taxon>
        <taxon>Natrialbaceae</taxon>
        <taxon>Natrialba</taxon>
    </lineage>
</organism>
<protein>
    <submittedName>
        <fullName evidence="2">Uncharacterized protein</fullName>
    </submittedName>
</protein>
<keyword evidence="3" id="KW-1185">Reference proteome</keyword>
<dbReference type="EMBL" id="AOIN01000056">
    <property type="protein sequence ID" value="ELY99838.1"/>
    <property type="molecule type" value="Genomic_DNA"/>
</dbReference>